<dbReference type="RefSeq" id="WP_106380369.1">
    <property type="nucleotide sequence ID" value="NZ_NIGF01000011.1"/>
</dbReference>
<gene>
    <name evidence="7" type="ORF">B1R32_11145</name>
</gene>
<evidence type="ECO:0000256" key="2">
    <source>
        <dbReference type="ARBA" id="ARBA00012400"/>
    </source>
</evidence>
<keyword evidence="5" id="KW-0627">Porphyrin biosynthesis</keyword>
<dbReference type="PANTHER" id="PTHR35330:SF1">
    <property type="entry name" value="SIROHEME BIOSYNTHESIS PROTEIN MET8"/>
    <property type="match status" value="1"/>
</dbReference>
<dbReference type="Proteomes" id="UP000237684">
    <property type="component" value="Unassembled WGS sequence"/>
</dbReference>
<dbReference type="OrthoDB" id="9815856at2"/>
<reference evidence="7 8" key="1">
    <citation type="journal article" date="2018" name="Syst. Appl. Microbiol.">
        <title>Abditibacterium utsteinense sp. nov., the first cultivated member of candidate phylum FBP, isolated from ice-free Antarctic soil samples.</title>
        <authorList>
            <person name="Tahon G."/>
            <person name="Tytgat B."/>
            <person name="Lebbe L."/>
            <person name="Carlier A."/>
            <person name="Willems A."/>
        </authorList>
    </citation>
    <scope>NUCLEOTIDE SEQUENCE [LARGE SCALE GENOMIC DNA]</scope>
    <source>
        <strain evidence="7 8">LMG 29911</strain>
    </source>
</reference>
<evidence type="ECO:0000256" key="6">
    <source>
        <dbReference type="ARBA" id="ARBA00047561"/>
    </source>
</evidence>
<sequence length="200" mass="21714">MTLLPVALNLENRAILIVGGGSVAARKAAVFIEAGARVTVVAPDLQVGFPGVEFHKKSYESSDISDFFLICACTDSKEVNAQVGRDARSQKIICNIVDDPQSSDFHTAATIRRGEIAIGISTGAVSPVLSRYIKAEIEECVGQEFEMLLEIAGSYHIETKMRGAFWRQVLASEILPCLRAGEREKAVQKLEFVVKSLAQS</sequence>
<comment type="catalytic activity">
    <reaction evidence="6">
        <text>precorrin-2 + NAD(+) = sirohydrochlorin + NADH + 2 H(+)</text>
        <dbReference type="Rhea" id="RHEA:15613"/>
        <dbReference type="ChEBI" id="CHEBI:15378"/>
        <dbReference type="ChEBI" id="CHEBI:57540"/>
        <dbReference type="ChEBI" id="CHEBI:57945"/>
        <dbReference type="ChEBI" id="CHEBI:58351"/>
        <dbReference type="ChEBI" id="CHEBI:58827"/>
        <dbReference type="EC" id="1.3.1.76"/>
    </reaction>
</comment>
<dbReference type="UniPathway" id="UPA00262">
    <property type="reaction ID" value="UER00222"/>
</dbReference>
<evidence type="ECO:0000256" key="4">
    <source>
        <dbReference type="ARBA" id="ARBA00023027"/>
    </source>
</evidence>
<keyword evidence="3" id="KW-0560">Oxidoreductase</keyword>
<name>A0A2S8SRQ0_9BACT</name>
<dbReference type="InterPro" id="IPR028161">
    <property type="entry name" value="Met8-like"/>
</dbReference>
<dbReference type="GO" id="GO:0004325">
    <property type="term" value="F:ferrochelatase activity"/>
    <property type="evidence" value="ECO:0007669"/>
    <property type="project" value="InterPro"/>
</dbReference>
<evidence type="ECO:0000313" key="7">
    <source>
        <dbReference type="EMBL" id="PQV63484.1"/>
    </source>
</evidence>
<evidence type="ECO:0000256" key="1">
    <source>
        <dbReference type="ARBA" id="ARBA00005010"/>
    </source>
</evidence>
<dbReference type="NCBIfam" id="TIGR01470">
    <property type="entry name" value="cysG_Nterm"/>
    <property type="match status" value="1"/>
</dbReference>
<organism evidence="7 8">
    <name type="scientific">Abditibacterium utsteinense</name>
    <dbReference type="NCBI Taxonomy" id="1960156"/>
    <lineage>
        <taxon>Bacteria</taxon>
        <taxon>Pseudomonadati</taxon>
        <taxon>Abditibacteriota</taxon>
        <taxon>Abditibacteriia</taxon>
        <taxon>Abditibacteriales</taxon>
        <taxon>Abditibacteriaceae</taxon>
        <taxon>Abditibacterium</taxon>
    </lineage>
</organism>
<dbReference type="SUPFAM" id="SSF51735">
    <property type="entry name" value="NAD(P)-binding Rossmann-fold domains"/>
    <property type="match status" value="1"/>
</dbReference>
<dbReference type="AlphaFoldDB" id="A0A2S8SRQ0"/>
<dbReference type="InParanoid" id="A0A2S8SRQ0"/>
<dbReference type="GO" id="GO:0043115">
    <property type="term" value="F:precorrin-2 dehydrogenase activity"/>
    <property type="evidence" value="ECO:0007669"/>
    <property type="project" value="UniProtKB-EC"/>
</dbReference>
<protein>
    <recommendedName>
        <fullName evidence="2">precorrin-2 dehydrogenase</fullName>
        <ecNumber evidence="2">1.3.1.76</ecNumber>
    </recommendedName>
</protein>
<comment type="caution">
    <text evidence="7">The sequence shown here is derived from an EMBL/GenBank/DDBJ whole genome shotgun (WGS) entry which is preliminary data.</text>
</comment>
<evidence type="ECO:0000256" key="5">
    <source>
        <dbReference type="ARBA" id="ARBA00023244"/>
    </source>
</evidence>
<dbReference type="EC" id="1.3.1.76" evidence="2"/>
<dbReference type="EMBL" id="NIGF01000011">
    <property type="protein sequence ID" value="PQV63484.1"/>
    <property type="molecule type" value="Genomic_DNA"/>
</dbReference>
<dbReference type="Gene3D" id="3.40.50.720">
    <property type="entry name" value="NAD(P)-binding Rossmann-like Domain"/>
    <property type="match status" value="1"/>
</dbReference>
<comment type="pathway">
    <text evidence="1">Porphyrin-containing compound metabolism; siroheme biosynthesis; sirohydrochlorin from precorrin-2: step 1/1.</text>
</comment>
<dbReference type="Gene3D" id="3.30.160.110">
    <property type="entry name" value="Siroheme synthase, domain 2"/>
    <property type="match status" value="1"/>
</dbReference>
<dbReference type="GO" id="GO:0019354">
    <property type="term" value="P:siroheme biosynthetic process"/>
    <property type="evidence" value="ECO:0007669"/>
    <property type="project" value="UniProtKB-UniPathway"/>
</dbReference>
<keyword evidence="4" id="KW-0520">NAD</keyword>
<evidence type="ECO:0000256" key="3">
    <source>
        <dbReference type="ARBA" id="ARBA00023002"/>
    </source>
</evidence>
<keyword evidence="8" id="KW-1185">Reference proteome</keyword>
<proteinExistence type="predicted"/>
<dbReference type="PANTHER" id="PTHR35330">
    <property type="entry name" value="SIROHEME BIOSYNTHESIS PROTEIN MET8"/>
    <property type="match status" value="1"/>
</dbReference>
<dbReference type="SUPFAM" id="SSF75615">
    <property type="entry name" value="Siroheme synthase middle domains-like"/>
    <property type="match status" value="1"/>
</dbReference>
<accession>A0A2S8SRQ0</accession>
<dbReference type="InterPro" id="IPR036291">
    <property type="entry name" value="NAD(P)-bd_dom_sf"/>
</dbReference>
<evidence type="ECO:0000313" key="8">
    <source>
        <dbReference type="Proteomes" id="UP000237684"/>
    </source>
</evidence>
<dbReference type="InterPro" id="IPR006367">
    <property type="entry name" value="Sirohaem_synthase_N"/>
</dbReference>
<dbReference type="Pfam" id="PF13241">
    <property type="entry name" value="NAD_binding_7"/>
    <property type="match status" value="1"/>
</dbReference>
<dbReference type="FunCoup" id="A0A2S8SRQ0">
    <property type="interactions" value="122"/>
</dbReference>